<dbReference type="RefSeq" id="WP_069726891.1">
    <property type="nucleotide sequence ID" value="NZ_MDCO01000012.1"/>
</dbReference>
<reference evidence="1 2" key="1">
    <citation type="submission" date="2016-08" db="EMBL/GenBank/DDBJ databases">
        <title>Characterization and recognition of Brachyspira hampsonii sp. nov., a novel intestinal spirochete that is pathogenic to pigs.</title>
        <authorList>
            <person name="Mirajkar N."/>
            <person name="La T."/>
            <person name="Phillips N."/>
            <person name="Hampson D."/>
            <person name="Gebhart C."/>
        </authorList>
    </citation>
    <scope>NUCLEOTIDE SEQUENCE [LARGE SCALE GENOMIC DNA]</scope>
    <source>
        <strain evidence="1 2">P280/1</strain>
    </source>
</reference>
<accession>A0A1E5NBX6</accession>
<evidence type="ECO:0000313" key="2">
    <source>
        <dbReference type="Proteomes" id="UP000095247"/>
    </source>
</evidence>
<gene>
    <name evidence="1" type="ORF">BFL38_02170</name>
</gene>
<protein>
    <submittedName>
        <fullName evidence="1">Uncharacterized protein</fullName>
    </submittedName>
</protein>
<evidence type="ECO:0000313" key="1">
    <source>
        <dbReference type="EMBL" id="OEJ13577.1"/>
    </source>
</evidence>
<dbReference type="Proteomes" id="UP000095247">
    <property type="component" value="Unassembled WGS sequence"/>
</dbReference>
<comment type="caution">
    <text evidence="1">The sequence shown here is derived from an EMBL/GenBank/DDBJ whole genome shotgun (WGS) entry which is preliminary data.</text>
</comment>
<proteinExistence type="predicted"/>
<sequence length="652" mass="75760">MFKKVFYIYILFFTLIFFSCQKTSESSSNTSNNLNTNDVNTNDVKVIESQKQNSSFDMKYVYKSIRVDRESFSNALISYYQDPNYSNIINRNKDFLNRKLVGDNDIKKYAIDYISNTYHNRYSDSVHDNNSVFSYASEYNYVEQNLALKKARELLLSIKNKDADIYLALFLSHFTTDSLYNFHDIQNYLKEWKKFGATNIDMMIGIVGEGNNVNNIYSNKMKLINYIIEAPSDLGAEKLIADAYENGFLSDISKDTGYLDIYNENNYNLSSVIYNNTSNISYFTLAKDIVNTNIMDKYIRTYTGKTLSRDKMISPVYYENFYYIYNPSLDRKYEDFADLYFLEFNKNTFIYSIKGNKLKGIYYLNPMFLDNIKYADYEIGEIFNFHLGDDSKLESAKISAIKTADLKNIASNSQFILEGKFDKNKYIEYLDDILSFPIYNPEFFLCDINNDGKDEIMVRGTYEHSGERSGIASYTLLLKDDLELNLESTIGKSINGSSKQGLNNIQRMYLEDGKNKILLIDPLANTAQDMFAENGVVNVYEFTYKTYKYEPKLLWKGKIINGVPYGVLKTDAGFDMYKAESDSDRAIVSDKTLRVADKLINYEYYKEAQRLDKDKQEEFLEKRRSDMKAIQDKYGDVLAIESEMMKILGIDK</sequence>
<dbReference type="EMBL" id="MDCO01000012">
    <property type="protein sequence ID" value="OEJ13577.1"/>
    <property type="molecule type" value="Genomic_DNA"/>
</dbReference>
<name>A0A1E5NBX6_9SPIR</name>
<dbReference type="PROSITE" id="PS51257">
    <property type="entry name" value="PROKAR_LIPOPROTEIN"/>
    <property type="match status" value="1"/>
</dbReference>
<organism evidence="1 2">
    <name type="scientific">Brachyspira hampsonii</name>
    <dbReference type="NCBI Taxonomy" id="1287055"/>
    <lineage>
        <taxon>Bacteria</taxon>
        <taxon>Pseudomonadati</taxon>
        <taxon>Spirochaetota</taxon>
        <taxon>Spirochaetia</taxon>
        <taxon>Brachyspirales</taxon>
        <taxon>Brachyspiraceae</taxon>
        <taxon>Brachyspira</taxon>
    </lineage>
</organism>
<dbReference type="AlphaFoldDB" id="A0A1E5NBX6"/>